<evidence type="ECO:0000256" key="1">
    <source>
        <dbReference type="ARBA" id="ARBA00004613"/>
    </source>
</evidence>
<dbReference type="GO" id="GO:0050482">
    <property type="term" value="P:arachidonate secretion"/>
    <property type="evidence" value="ECO:0007669"/>
    <property type="project" value="InterPro"/>
</dbReference>
<gene>
    <name evidence="3" type="ORF">EDD68_11197</name>
</gene>
<proteinExistence type="predicted"/>
<dbReference type="InterPro" id="IPR036444">
    <property type="entry name" value="PLipase_A2_dom_sf"/>
</dbReference>
<dbReference type="GO" id="GO:0005576">
    <property type="term" value="C:extracellular region"/>
    <property type="evidence" value="ECO:0007669"/>
    <property type="project" value="UniProtKB-SubCell"/>
</dbReference>
<sequence>MLNLSNGGIMKGTELQNLIEEMRKNPDFQKLKSEFNKLIFFDDSEYIVRLAYHFDEVVDEGKVIVGKYIILSFANNKVNIRFDKNKLNDEMKTVVSGRMVVKENGNELLKGFMVKNGQLRQYLEKPYENELEKPLVIDRANDPSYTPGEIENSINAQGWTVCLYDYPEFYNHCGPGCGDGLRYGGGEPINGLDECCRGHDRCYATFGYGDCECDNVLLDCAAQYEDDYPTNVGIIRTVFDYC</sequence>
<dbReference type="OrthoDB" id="5125543at2"/>
<dbReference type="SUPFAM" id="SSF48619">
    <property type="entry name" value="Phospholipase A2, PLA2"/>
    <property type="match status" value="1"/>
</dbReference>
<protein>
    <recommendedName>
        <fullName evidence="5">Phospholipase A2-like protein</fullName>
    </recommendedName>
</protein>
<evidence type="ECO:0000256" key="2">
    <source>
        <dbReference type="ARBA" id="ARBA00022525"/>
    </source>
</evidence>
<dbReference type="InterPro" id="IPR033113">
    <property type="entry name" value="PLA2_histidine"/>
</dbReference>
<reference evidence="3 4" key="1">
    <citation type="submission" date="2019-03" db="EMBL/GenBank/DDBJ databases">
        <title>Genomic Encyclopedia of Type Strains, Phase IV (KMG-IV): sequencing the most valuable type-strain genomes for metagenomic binning, comparative biology and taxonomic classification.</title>
        <authorList>
            <person name="Goeker M."/>
        </authorList>
    </citation>
    <scope>NUCLEOTIDE SEQUENCE [LARGE SCALE GENOMIC DNA]</scope>
    <source>
        <strain evidence="3 4">DSM 25894</strain>
    </source>
</reference>
<keyword evidence="2" id="KW-0964">Secreted</keyword>
<dbReference type="EMBL" id="SMAN01000011">
    <property type="protein sequence ID" value="TCT21136.1"/>
    <property type="molecule type" value="Genomic_DNA"/>
</dbReference>
<evidence type="ECO:0000313" key="3">
    <source>
        <dbReference type="EMBL" id="TCT21136.1"/>
    </source>
</evidence>
<accession>A0A4R3MZT1</accession>
<dbReference type="RefSeq" id="WP_132371933.1">
    <property type="nucleotide sequence ID" value="NZ_SMAN01000011.1"/>
</dbReference>
<organism evidence="3 4">
    <name type="scientific">Melghiribacillus thermohalophilus</name>
    <dbReference type="NCBI Taxonomy" id="1324956"/>
    <lineage>
        <taxon>Bacteria</taxon>
        <taxon>Bacillati</taxon>
        <taxon>Bacillota</taxon>
        <taxon>Bacilli</taxon>
        <taxon>Bacillales</taxon>
        <taxon>Bacillaceae</taxon>
        <taxon>Melghiribacillus</taxon>
    </lineage>
</organism>
<keyword evidence="4" id="KW-1185">Reference proteome</keyword>
<evidence type="ECO:0008006" key="5">
    <source>
        <dbReference type="Google" id="ProtNLM"/>
    </source>
</evidence>
<comment type="caution">
    <text evidence="3">The sequence shown here is derived from an EMBL/GenBank/DDBJ whole genome shotgun (WGS) entry which is preliminary data.</text>
</comment>
<dbReference type="Gene3D" id="1.20.90.10">
    <property type="entry name" value="Phospholipase A2 domain"/>
    <property type="match status" value="1"/>
</dbReference>
<dbReference type="AlphaFoldDB" id="A0A4R3MZT1"/>
<comment type="subcellular location">
    <subcellularLocation>
        <location evidence="1">Secreted</location>
    </subcellularLocation>
</comment>
<name>A0A4R3MZT1_9BACI</name>
<dbReference type="GO" id="GO:0006644">
    <property type="term" value="P:phospholipid metabolic process"/>
    <property type="evidence" value="ECO:0007669"/>
    <property type="project" value="InterPro"/>
</dbReference>
<evidence type="ECO:0000313" key="4">
    <source>
        <dbReference type="Proteomes" id="UP000294650"/>
    </source>
</evidence>
<dbReference type="Proteomes" id="UP000294650">
    <property type="component" value="Unassembled WGS sequence"/>
</dbReference>
<dbReference type="GO" id="GO:0004623">
    <property type="term" value="F:phospholipase A2 activity"/>
    <property type="evidence" value="ECO:0007669"/>
    <property type="project" value="InterPro"/>
</dbReference>
<dbReference type="PROSITE" id="PS00118">
    <property type="entry name" value="PA2_HIS"/>
    <property type="match status" value="1"/>
</dbReference>